<proteinExistence type="predicted"/>
<feature type="signal peptide" evidence="4">
    <location>
        <begin position="1"/>
        <end position="20"/>
    </location>
</feature>
<sequence length="245" mass="27100">MKLPVFVMMAALFTTSFAGAAVGDEDRASLRTQLGAEYLKRGQYAVAVDEVNKALAVNAFYAPAHNVMALIHAELGEDEAARQSFARAVQLSPNDADINHNYGWYLCQKGQYQNGIQFLLATQKNALYNTPDKSLLAAGQCALKSGDDANARIYFERALRVRPDNLAARAKLVEYGIYTKDLVLAKRYYAELQRLAPSSAGLLWLGIQLEHQAGNKESENKLAEQLRKKFPDSQEMARLSSGSYD</sequence>
<dbReference type="Proteomes" id="UP000282438">
    <property type="component" value="Chromosome"/>
</dbReference>
<evidence type="ECO:0000256" key="1">
    <source>
        <dbReference type="ARBA" id="ARBA00022737"/>
    </source>
</evidence>
<dbReference type="SUPFAM" id="SSF48452">
    <property type="entry name" value="TPR-like"/>
    <property type="match status" value="1"/>
</dbReference>
<name>A0A3S8ZRH6_9NEIS</name>
<feature type="repeat" description="TPR" evidence="3">
    <location>
        <begin position="132"/>
        <end position="165"/>
    </location>
</feature>
<dbReference type="KEGG" id="iod:EJO50_05740"/>
<dbReference type="OrthoDB" id="9814042at2"/>
<protein>
    <submittedName>
        <fullName evidence="5">Type IV pilus biogenesis/stability protein PilW</fullName>
    </submittedName>
</protein>
<keyword evidence="1" id="KW-0677">Repeat</keyword>
<dbReference type="RefSeq" id="WP_125972302.1">
    <property type="nucleotide sequence ID" value="NZ_CP034433.1"/>
</dbReference>
<dbReference type="AlphaFoldDB" id="A0A3S8ZRH6"/>
<dbReference type="PANTHER" id="PTHR45586:SF1">
    <property type="entry name" value="LIPOPOLYSACCHARIDE ASSEMBLY PROTEIN B"/>
    <property type="match status" value="1"/>
</dbReference>
<feature type="chain" id="PRO_5019120865" evidence="4">
    <location>
        <begin position="21"/>
        <end position="245"/>
    </location>
</feature>
<dbReference type="PROSITE" id="PS50005">
    <property type="entry name" value="TPR"/>
    <property type="match status" value="3"/>
</dbReference>
<evidence type="ECO:0000313" key="6">
    <source>
        <dbReference type="Proteomes" id="UP000282438"/>
    </source>
</evidence>
<dbReference type="Gene3D" id="1.25.40.10">
    <property type="entry name" value="Tetratricopeptide repeat domain"/>
    <property type="match status" value="1"/>
</dbReference>
<keyword evidence="6" id="KW-1185">Reference proteome</keyword>
<keyword evidence="4" id="KW-0732">Signal</keyword>
<dbReference type="InterPro" id="IPR051012">
    <property type="entry name" value="CellSynth/LPSAsmb/PSIAsmb"/>
</dbReference>
<feature type="repeat" description="TPR" evidence="3">
    <location>
        <begin position="28"/>
        <end position="61"/>
    </location>
</feature>
<organism evidence="5 6">
    <name type="scientific">Iodobacter ciconiae</name>
    <dbReference type="NCBI Taxonomy" id="2496266"/>
    <lineage>
        <taxon>Bacteria</taxon>
        <taxon>Pseudomonadati</taxon>
        <taxon>Pseudomonadota</taxon>
        <taxon>Betaproteobacteria</taxon>
        <taxon>Neisseriales</taxon>
        <taxon>Chitinibacteraceae</taxon>
        <taxon>Iodobacter</taxon>
    </lineage>
</organism>
<accession>A0A3S8ZRH6</accession>
<dbReference type="PANTHER" id="PTHR45586">
    <property type="entry name" value="TPR REPEAT-CONTAINING PROTEIN PA4667"/>
    <property type="match status" value="1"/>
</dbReference>
<evidence type="ECO:0000313" key="5">
    <source>
        <dbReference type="EMBL" id="AZN36021.1"/>
    </source>
</evidence>
<dbReference type="Pfam" id="PF13174">
    <property type="entry name" value="TPR_6"/>
    <property type="match status" value="1"/>
</dbReference>
<dbReference type="NCBIfam" id="TIGR02521">
    <property type="entry name" value="type_IV_pilW"/>
    <property type="match status" value="1"/>
</dbReference>
<dbReference type="InterPro" id="IPR013360">
    <property type="entry name" value="Pilus_4_PilW"/>
</dbReference>
<keyword evidence="2 3" id="KW-0802">TPR repeat</keyword>
<dbReference type="InterPro" id="IPR019734">
    <property type="entry name" value="TPR_rpt"/>
</dbReference>
<dbReference type="Pfam" id="PF13432">
    <property type="entry name" value="TPR_16"/>
    <property type="match status" value="1"/>
</dbReference>
<dbReference type="InterPro" id="IPR011990">
    <property type="entry name" value="TPR-like_helical_dom_sf"/>
</dbReference>
<dbReference type="SMART" id="SM00028">
    <property type="entry name" value="TPR"/>
    <property type="match status" value="3"/>
</dbReference>
<feature type="repeat" description="TPR" evidence="3">
    <location>
        <begin position="62"/>
        <end position="95"/>
    </location>
</feature>
<dbReference type="Pfam" id="PF13181">
    <property type="entry name" value="TPR_8"/>
    <property type="match status" value="1"/>
</dbReference>
<evidence type="ECO:0000256" key="4">
    <source>
        <dbReference type="SAM" id="SignalP"/>
    </source>
</evidence>
<dbReference type="EMBL" id="CP034433">
    <property type="protein sequence ID" value="AZN36021.1"/>
    <property type="molecule type" value="Genomic_DNA"/>
</dbReference>
<evidence type="ECO:0000256" key="2">
    <source>
        <dbReference type="ARBA" id="ARBA00022803"/>
    </source>
</evidence>
<gene>
    <name evidence="5" type="primary">pilW</name>
    <name evidence="5" type="ORF">EJO50_05740</name>
</gene>
<reference evidence="5 6" key="1">
    <citation type="submission" date="2018-12" db="EMBL/GenBank/DDBJ databases">
        <title>Complete genome sequence of Iodobacter sp. H11R3.</title>
        <authorList>
            <person name="Bae J.-W."/>
        </authorList>
    </citation>
    <scope>NUCLEOTIDE SEQUENCE [LARGE SCALE GENOMIC DNA]</scope>
    <source>
        <strain evidence="5 6">H11R3</strain>
    </source>
</reference>
<evidence type="ECO:0000256" key="3">
    <source>
        <dbReference type="PROSITE-ProRule" id="PRU00339"/>
    </source>
</evidence>